<evidence type="ECO:0000256" key="1">
    <source>
        <dbReference type="SAM" id="MobiDB-lite"/>
    </source>
</evidence>
<feature type="region of interest" description="Disordered" evidence="1">
    <location>
        <begin position="40"/>
        <end position="71"/>
    </location>
</feature>
<proteinExistence type="predicted"/>
<dbReference type="EMBL" id="VSRR010020675">
    <property type="protein sequence ID" value="MPC63333.1"/>
    <property type="molecule type" value="Genomic_DNA"/>
</dbReference>
<dbReference type="Proteomes" id="UP000324222">
    <property type="component" value="Unassembled WGS sequence"/>
</dbReference>
<keyword evidence="3" id="KW-1185">Reference proteome</keyword>
<gene>
    <name evidence="2" type="ORF">E2C01_057431</name>
</gene>
<evidence type="ECO:0000313" key="2">
    <source>
        <dbReference type="EMBL" id="MPC63333.1"/>
    </source>
</evidence>
<evidence type="ECO:0000313" key="3">
    <source>
        <dbReference type="Proteomes" id="UP000324222"/>
    </source>
</evidence>
<accession>A0A5B7GZZ4</accession>
<comment type="caution">
    <text evidence="2">The sequence shown here is derived from an EMBL/GenBank/DDBJ whole genome shotgun (WGS) entry which is preliminary data.</text>
</comment>
<name>A0A5B7GZZ4_PORTR</name>
<organism evidence="2 3">
    <name type="scientific">Portunus trituberculatus</name>
    <name type="common">Swimming crab</name>
    <name type="synonym">Neptunus trituberculatus</name>
    <dbReference type="NCBI Taxonomy" id="210409"/>
    <lineage>
        <taxon>Eukaryota</taxon>
        <taxon>Metazoa</taxon>
        <taxon>Ecdysozoa</taxon>
        <taxon>Arthropoda</taxon>
        <taxon>Crustacea</taxon>
        <taxon>Multicrustacea</taxon>
        <taxon>Malacostraca</taxon>
        <taxon>Eumalacostraca</taxon>
        <taxon>Eucarida</taxon>
        <taxon>Decapoda</taxon>
        <taxon>Pleocyemata</taxon>
        <taxon>Brachyura</taxon>
        <taxon>Eubrachyura</taxon>
        <taxon>Portunoidea</taxon>
        <taxon>Portunidae</taxon>
        <taxon>Portuninae</taxon>
        <taxon>Portunus</taxon>
    </lineage>
</organism>
<protein>
    <submittedName>
        <fullName evidence="2">Uncharacterized protein</fullName>
    </submittedName>
</protein>
<reference evidence="2 3" key="1">
    <citation type="submission" date="2019-05" db="EMBL/GenBank/DDBJ databases">
        <title>Another draft genome of Portunus trituberculatus and its Hox gene families provides insights of decapod evolution.</title>
        <authorList>
            <person name="Jeong J.-H."/>
            <person name="Song I."/>
            <person name="Kim S."/>
            <person name="Choi T."/>
            <person name="Kim D."/>
            <person name="Ryu S."/>
            <person name="Kim W."/>
        </authorList>
    </citation>
    <scope>NUCLEOTIDE SEQUENCE [LARGE SCALE GENOMIC DNA]</scope>
    <source>
        <tissue evidence="2">Muscle</tissue>
    </source>
</reference>
<sequence length="71" mass="7963">MTSCEHHDQLLLGNLAAHPAVKSLRLQFSQRCVICRSIPAYPAPHSLDPPRRRSSSSPPETNCCRELHETD</sequence>
<dbReference type="AlphaFoldDB" id="A0A5B7GZZ4"/>